<dbReference type="RefSeq" id="XP_007830148.1">
    <property type="nucleotide sequence ID" value="XM_007831957.1"/>
</dbReference>
<evidence type="ECO:0000313" key="2">
    <source>
        <dbReference type="EMBL" id="ETS85351.1"/>
    </source>
</evidence>
<proteinExistence type="predicted"/>
<feature type="compositionally biased region" description="Low complexity" evidence="1">
    <location>
        <begin position="384"/>
        <end position="397"/>
    </location>
</feature>
<evidence type="ECO:0000256" key="1">
    <source>
        <dbReference type="SAM" id="MobiDB-lite"/>
    </source>
</evidence>
<dbReference type="GeneID" id="19268389"/>
<protein>
    <submittedName>
        <fullName evidence="2">Uncharacterized protein</fullName>
    </submittedName>
</protein>
<feature type="region of interest" description="Disordered" evidence="1">
    <location>
        <begin position="358"/>
        <end position="415"/>
    </location>
</feature>
<accession>W3XJF9</accession>
<dbReference type="OrthoDB" id="4778714at2759"/>
<dbReference type="KEGG" id="pfy:PFICI_03376"/>
<feature type="region of interest" description="Disordered" evidence="1">
    <location>
        <begin position="562"/>
        <end position="587"/>
    </location>
</feature>
<evidence type="ECO:0000313" key="3">
    <source>
        <dbReference type="Proteomes" id="UP000030651"/>
    </source>
</evidence>
<sequence>MCEGMAKSPVRDARIRSIQSLQSCVRTSFDVVSSASTTLGANDTRSVLAPSDYMDIFPARSQSVMLRWLAETGNTTRYMNQSQALGSVYGEFDVIEDSDSEAEQEVEAIQLQLQKGKEHVQNGNSVTAAKFLAAGISKLKHHRSRYLDAERKLFMLDDLLQPLEEQQNWAEAKRIRLEKLSVLSYDMTTQSDRYLQETLGLVEFLLRAHDINEGRIYARKCIKAYRKLGTDGLDGLKQALELMITACQLEQDEPEEEVYKAMLAQLDINLGSDKTAVEASEPVLPAEFDASSTEIPNYSAEEREKAKSFLPRFPSLPSLLSQSAIEEFLQTDQAVTVTDKVRNIFRNTVPPSEAIPFALNDRKTEQDSITTGTTDEITDDYQSIDDSSTVTTSSSCTDTKDKETGSQSQRVDPYLDLQDSLSGCIGLKRDRQPDFNTNAGSSSNQCIKVTTPSIQIEGSPSQEDGNPTETDVRSIYELDASTTAMDNANSDTHHGPSRTSSVHIQRAFSWEDDNRREKDMFSVHIPDKANTTIEEPRSVADIGLDTYFESSTLSTWISAMHNAPSSEPLEPSAQPLPFSRETESPTATRLPLIDTEAGCDRNDTCSRKIIPNPMNCAQLTIFLITEDQVFKDDEKGVTNETDSIQPKARVTTVILGPSCSGKSSLIQ</sequence>
<dbReference type="EMBL" id="KI912110">
    <property type="protein sequence ID" value="ETS85351.1"/>
    <property type="molecule type" value="Genomic_DNA"/>
</dbReference>
<dbReference type="eggNOG" id="ENOG502SSKV">
    <property type="taxonomic scope" value="Eukaryota"/>
</dbReference>
<dbReference type="Proteomes" id="UP000030651">
    <property type="component" value="Unassembled WGS sequence"/>
</dbReference>
<dbReference type="InParanoid" id="W3XJF9"/>
<reference evidence="3" key="1">
    <citation type="journal article" date="2015" name="BMC Genomics">
        <title>Genomic and transcriptomic analysis of the endophytic fungus Pestalotiopsis fici reveals its lifestyle and high potential for synthesis of natural products.</title>
        <authorList>
            <person name="Wang X."/>
            <person name="Zhang X."/>
            <person name="Liu L."/>
            <person name="Xiang M."/>
            <person name="Wang W."/>
            <person name="Sun X."/>
            <person name="Che Y."/>
            <person name="Guo L."/>
            <person name="Liu G."/>
            <person name="Guo L."/>
            <person name="Wang C."/>
            <person name="Yin W.B."/>
            <person name="Stadler M."/>
            <person name="Zhang X."/>
            <person name="Liu X."/>
        </authorList>
    </citation>
    <scope>NUCLEOTIDE SEQUENCE [LARGE SCALE GENOMIC DNA]</scope>
    <source>
        <strain evidence="3">W106-1 / CGMCC3.15140</strain>
    </source>
</reference>
<keyword evidence="3" id="KW-1185">Reference proteome</keyword>
<name>W3XJF9_PESFW</name>
<gene>
    <name evidence="2" type="ORF">PFICI_03376</name>
</gene>
<organism evidence="2 3">
    <name type="scientific">Pestalotiopsis fici (strain W106-1 / CGMCC3.15140)</name>
    <dbReference type="NCBI Taxonomy" id="1229662"/>
    <lineage>
        <taxon>Eukaryota</taxon>
        <taxon>Fungi</taxon>
        <taxon>Dikarya</taxon>
        <taxon>Ascomycota</taxon>
        <taxon>Pezizomycotina</taxon>
        <taxon>Sordariomycetes</taxon>
        <taxon>Xylariomycetidae</taxon>
        <taxon>Amphisphaeriales</taxon>
        <taxon>Sporocadaceae</taxon>
        <taxon>Pestalotiopsis</taxon>
    </lineage>
</organism>
<dbReference type="HOGENOM" id="CLU_411667_0_0_1"/>
<dbReference type="AlphaFoldDB" id="W3XJF9"/>